<reference evidence="5 6" key="1">
    <citation type="journal article" date="2021" name="Nat. Commun.">
        <title>Genetic determinants of endophytism in the Arabidopsis root mycobiome.</title>
        <authorList>
            <person name="Mesny F."/>
            <person name="Miyauchi S."/>
            <person name="Thiergart T."/>
            <person name="Pickel B."/>
            <person name="Atanasova L."/>
            <person name="Karlsson M."/>
            <person name="Huettel B."/>
            <person name="Barry K.W."/>
            <person name="Haridas S."/>
            <person name="Chen C."/>
            <person name="Bauer D."/>
            <person name="Andreopoulos W."/>
            <person name="Pangilinan J."/>
            <person name="LaButti K."/>
            <person name="Riley R."/>
            <person name="Lipzen A."/>
            <person name="Clum A."/>
            <person name="Drula E."/>
            <person name="Henrissat B."/>
            <person name="Kohler A."/>
            <person name="Grigoriev I.V."/>
            <person name="Martin F.M."/>
            <person name="Hacquard S."/>
        </authorList>
    </citation>
    <scope>NUCLEOTIDE SEQUENCE [LARGE SCALE GENOMIC DNA]</scope>
    <source>
        <strain evidence="5 6">MPI-SDFR-AT-0080</strain>
    </source>
</reference>
<evidence type="ECO:0000313" key="5">
    <source>
        <dbReference type="EMBL" id="KAH7061429.1"/>
    </source>
</evidence>
<evidence type="ECO:0000256" key="2">
    <source>
        <dbReference type="SAM" id="MobiDB-lite"/>
    </source>
</evidence>
<keyword evidence="3" id="KW-0732">Signal</keyword>
<dbReference type="PANTHER" id="PTHR13056:SF0">
    <property type="entry name" value="VACUOLAR FUSION PROTEIN CCZ1 HOMOLOG-RELATED"/>
    <property type="match status" value="1"/>
</dbReference>
<feature type="region of interest" description="Disordered" evidence="2">
    <location>
        <begin position="304"/>
        <end position="360"/>
    </location>
</feature>
<feature type="compositionally biased region" description="Basic and acidic residues" evidence="2">
    <location>
        <begin position="429"/>
        <end position="438"/>
    </location>
</feature>
<feature type="region of interest" description="Disordered" evidence="2">
    <location>
        <begin position="373"/>
        <end position="394"/>
    </location>
</feature>
<feature type="compositionally biased region" description="Basic residues" evidence="2">
    <location>
        <begin position="316"/>
        <end position="338"/>
    </location>
</feature>
<comment type="similarity">
    <text evidence="1">Belongs to the CCZ1 family.</text>
</comment>
<feature type="compositionally biased region" description="Low complexity" evidence="2">
    <location>
        <begin position="717"/>
        <end position="744"/>
    </location>
</feature>
<feature type="domain" description="CCZ1/INTU/HSP4 first Longin" evidence="4">
    <location>
        <begin position="11"/>
        <end position="115"/>
    </location>
</feature>
<feature type="region of interest" description="Disordered" evidence="2">
    <location>
        <begin position="237"/>
        <end position="273"/>
    </location>
</feature>
<evidence type="ECO:0000256" key="1">
    <source>
        <dbReference type="ARBA" id="ARBA00005352"/>
    </source>
</evidence>
<comment type="caution">
    <text evidence="5">The sequence shown here is derived from an EMBL/GenBank/DDBJ whole genome shotgun (WGS) entry which is preliminary data.</text>
</comment>
<name>A0ABQ8GRV1_9PEZI</name>
<feature type="region of interest" description="Disordered" evidence="2">
    <location>
        <begin position="717"/>
        <end position="752"/>
    </location>
</feature>
<dbReference type="InterPro" id="IPR013176">
    <property type="entry name" value="Ccz1"/>
</dbReference>
<feature type="compositionally biased region" description="Basic and acidic residues" evidence="2">
    <location>
        <begin position="380"/>
        <end position="394"/>
    </location>
</feature>
<keyword evidence="6" id="KW-1185">Reference proteome</keyword>
<dbReference type="EMBL" id="JAGTJR010000004">
    <property type="protein sequence ID" value="KAH7061429.1"/>
    <property type="molecule type" value="Genomic_DNA"/>
</dbReference>
<feature type="region of interest" description="Disordered" evidence="2">
    <location>
        <begin position="409"/>
        <end position="459"/>
    </location>
</feature>
<sequence>MAARVVPAQLAFLAIFCPSLADSDDAFRDQLVFYHSNKAARRNDDDQHGDENERLRQIGLAQGMIGFARSFSNGEPVDHVDTEKSRIVMHELEKGWWILASIDLTRLPAAPSLSNEEPAVEYSAREVAPPELLLRQLLRAHNIFRLHHGPSLADLYVRLPRQKFCNTLDRFWSRFAKDWDVLLHGNPATDVYFAIKLASGGELGMGVGEEEWGSGEREVFEDFTSRTEGMLDMIVSRFGEPRPAKQKDSQTGTAAEDEEPWMGAGRSPEPSDGVIFSGVGAISRSSLRDISTWMQWLYTYGDHAYGVRDNPNSDRRARRRRERRSKPNNRLGSHRRTASQKSAKSIPLRASSSLPPGIPRPIVTAVEQSLNQASNTVDAAQDRERAADEQDKSDGDTWMKYLTWGYGSSWGGKRPKLEQQPSEQTAQAHAEDDQEKTHPVSMQYVDPQPDVDPAEEAAKAQIRRENTGHFLIGLQGDLEELIMNDGGDAEHDEEGGAESNWENRTLLRTLHVKVSKQVDGEESSEATMSQPPYSYERVRVIIYVHRPFITTMLFENRTATLSYPSFYRHLHSYLAPLHKPLTASTSPSRIAARIAASSNPYTTTSGGAGPNPQPIYDLVHDPLNLTVHSSIPNIPEPGTAGAEGFAIANSMVNGPPWTRVEALNVHSQILSTLASARRATNDIERTAKTSRGWWLVWMRLPPSKPMADSLLSPGSPFLPPASSSSSRSPSAKASASSLRSSTPSTTETETRRNMADELNESNTGPAPNGSQSLPTATLREAILIRRSREAVGPPGTRGSRHGGSASVGSGASLWRLGLGGGVSSAAATGGAAAGWGPRGLAEGVGIDARKYVEGLLSLNR</sequence>
<evidence type="ECO:0000259" key="4">
    <source>
        <dbReference type="Pfam" id="PF19031"/>
    </source>
</evidence>
<evidence type="ECO:0000256" key="3">
    <source>
        <dbReference type="SAM" id="SignalP"/>
    </source>
</evidence>
<dbReference type="Proteomes" id="UP000774617">
    <property type="component" value="Unassembled WGS sequence"/>
</dbReference>
<feature type="chain" id="PRO_5047126812" description="CCZ1/INTU/HSP4 first Longin domain-containing protein" evidence="3">
    <location>
        <begin position="22"/>
        <end position="860"/>
    </location>
</feature>
<feature type="compositionally biased region" description="Basic and acidic residues" evidence="2">
    <location>
        <begin position="239"/>
        <end position="248"/>
    </location>
</feature>
<dbReference type="InterPro" id="IPR043987">
    <property type="entry name" value="CCZ1/INTU/HSP4_longin_1"/>
</dbReference>
<dbReference type="Pfam" id="PF19031">
    <property type="entry name" value="Intu_longin_1"/>
    <property type="match status" value="1"/>
</dbReference>
<proteinExistence type="inferred from homology"/>
<organism evidence="5 6">
    <name type="scientific">Macrophomina phaseolina</name>
    <dbReference type="NCBI Taxonomy" id="35725"/>
    <lineage>
        <taxon>Eukaryota</taxon>
        <taxon>Fungi</taxon>
        <taxon>Dikarya</taxon>
        <taxon>Ascomycota</taxon>
        <taxon>Pezizomycotina</taxon>
        <taxon>Dothideomycetes</taxon>
        <taxon>Dothideomycetes incertae sedis</taxon>
        <taxon>Botryosphaeriales</taxon>
        <taxon>Botryosphaeriaceae</taxon>
        <taxon>Macrophomina</taxon>
    </lineage>
</organism>
<evidence type="ECO:0000313" key="6">
    <source>
        <dbReference type="Proteomes" id="UP000774617"/>
    </source>
</evidence>
<feature type="region of interest" description="Disordered" evidence="2">
    <location>
        <begin position="786"/>
        <end position="806"/>
    </location>
</feature>
<dbReference type="PANTHER" id="PTHR13056">
    <property type="entry name" value="VACUOLAR FUSION PROTEIN CCZ1 HOMOLOG-RELATED"/>
    <property type="match status" value="1"/>
</dbReference>
<feature type="signal peptide" evidence="3">
    <location>
        <begin position="1"/>
        <end position="21"/>
    </location>
</feature>
<gene>
    <name evidence="5" type="ORF">B0J12DRAFT_294600</name>
</gene>
<accession>A0ABQ8GRV1</accession>
<protein>
    <recommendedName>
        <fullName evidence="4">CCZ1/INTU/HSP4 first Longin domain-containing protein</fullName>
    </recommendedName>
</protein>